<dbReference type="InterPro" id="IPR036388">
    <property type="entry name" value="WH-like_DNA-bd_sf"/>
</dbReference>
<dbReference type="InterPro" id="IPR011990">
    <property type="entry name" value="TPR-like_helical_dom_sf"/>
</dbReference>
<dbReference type="GO" id="GO:0005524">
    <property type="term" value="F:ATP binding"/>
    <property type="evidence" value="ECO:0007669"/>
    <property type="project" value="UniProtKB-KW"/>
</dbReference>
<sequence>MSPSEPVSALVGRQQQLDHLLSDAARAREGESRAVLLCGDAGIGKSRLLEEYLRRTPMRYSALGGCLELGAEGIAFAPFTALLRQLVRVVGGGGETTGGELSRLVPGLGPVRESTDDHGRARLFEAVLTFLEERARPGGLSLVIEDLHWADASTRDLLVFLLRNLGSVPVHLVVSVRSDDLHRTHPLRRVLPELERLPGVRRLDLEPLSRQAVAEQATALRGVAPDPTALDLLLERSGGNPLFVESFLAAPEGGAVPDGPRELLMRRVEPLSASTRKVLGLASVAGDRVEHALLAEVAEASGIGEDDLDEALREAVDARVLRANDTGYVFRHALLAEAVKGDLLPGQRVRAHRRYAEVLDAGVPGLPRAGAVAQLAHHAYAAHDHPRALSAAWEAAAQASAASAYPEHLALLERVLELWELVPDAAERLGLAPGELLLRVCRVAQISGSLTRSVRHATDGLTTLDPLSEPETAARLLVARARAYKDLGRIAALDDLRTAAELLPEGHPERAAVSAATGAVLMVWGRDAEAGEVTRAAIGEARACGDRASEADALITLGSLLDVTGSEEALGMLREGVRIAREIGEVQVEMRGLNNLGNNHVSRFEFEEALALAREVMERRAALGALRATDTSYINGVTKALMDLGRFDQVRAALNEAPSAEGRIGAHLQYDLALLHIVEGDWEAAREATDGIARLLPQETSPPVEYMSYYYMRTLLLVHGPGERLAEAARLLLAGEADAGVLSQVRLVADGLSTMAEVAWRLRRRAAPGDRDLADELAGLLLATLAREDWATSPVGELTLHASRAFLEVEPDLALAHWKRALPLVARASWVMRVEFLHGAFWAAHEAGEPALARELVERVEEQLAGFEAPFVRQQATRMRVALGGSHDPRVALPAGLTPREAEVLVQLAKGLSNREISEALFISAKTVSVHVSNLMGKLGARNRTAAVAKARELGLV</sequence>
<dbReference type="PROSITE" id="PS00622">
    <property type="entry name" value="HTH_LUXR_1"/>
    <property type="match status" value="1"/>
</dbReference>
<dbReference type="InterPro" id="IPR016032">
    <property type="entry name" value="Sig_transdc_resp-reg_C-effctor"/>
</dbReference>
<dbReference type="GO" id="GO:0004016">
    <property type="term" value="F:adenylate cyclase activity"/>
    <property type="evidence" value="ECO:0007669"/>
    <property type="project" value="TreeGrafter"/>
</dbReference>
<dbReference type="InterPro" id="IPR027417">
    <property type="entry name" value="P-loop_NTPase"/>
</dbReference>
<protein>
    <submittedName>
        <fullName evidence="4">ATP/maltotriose-dependent transcriptional regulator MalT</fullName>
    </submittedName>
</protein>
<dbReference type="GO" id="GO:0005737">
    <property type="term" value="C:cytoplasm"/>
    <property type="evidence" value="ECO:0007669"/>
    <property type="project" value="TreeGrafter"/>
</dbReference>
<dbReference type="PANTHER" id="PTHR16305:SF35">
    <property type="entry name" value="TRANSCRIPTIONAL ACTIVATOR DOMAIN"/>
    <property type="match status" value="1"/>
</dbReference>
<dbReference type="Pfam" id="PF00196">
    <property type="entry name" value="GerE"/>
    <property type="match status" value="1"/>
</dbReference>
<dbReference type="PROSITE" id="PS50043">
    <property type="entry name" value="HTH_LUXR_2"/>
    <property type="match status" value="1"/>
</dbReference>
<dbReference type="RefSeq" id="WP_184365417.1">
    <property type="nucleotide sequence ID" value="NZ_BAAAKM010000021.1"/>
</dbReference>
<dbReference type="SUPFAM" id="SSF48452">
    <property type="entry name" value="TPR-like"/>
    <property type="match status" value="1"/>
</dbReference>
<dbReference type="GO" id="GO:0003677">
    <property type="term" value="F:DNA binding"/>
    <property type="evidence" value="ECO:0007669"/>
    <property type="project" value="InterPro"/>
</dbReference>
<dbReference type="InterPro" id="IPR000792">
    <property type="entry name" value="Tscrpt_reg_LuxR_C"/>
</dbReference>
<feature type="domain" description="HTH luxR-type" evidence="3">
    <location>
        <begin position="890"/>
        <end position="955"/>
    </location>
</feature>
<gene>
    <name evidence="4" type="ORF">HNR07_002941</name>
</gene>
<evidence type="ECO:0000256" key="1">
    <source>
        <dbReference type="ARBA" id="ARBA00022741"/>
    </source>
</evidence>
<reference evidence="4 5" key="1">
    <citation type="submission" date="2020-08" db="EMBL/GenBank/DDBJ databases">
        <title>Sequencing the genomes of 1000 actinobacteria strains.</title>
        <authorList>
            <person name="Klenk H.-P."/>
        </authorList>
    </citation>
    <scope>NUCLEOTIDE SEQUENCE [LARGE SCALE GENOMIC DNA]</scope>
    <source>
        <strain evidence="4 5">DSM 44598</strain>
    </source>
</reference>
<dbReference type="Pfam" id="PF13191">
    <property type="entry name" value="AAA_16"/>
    <property type="match status" value="1"/>
</dbReference>
<dbReference type="SUPFAM" id="SSF46894">
    <property type="entry name" value="C-terminal effector domain of the bipartite response regulators"/>
    <property type="match status" value="1"/>
</dbReference>
<organism evidence="4 5">
    <name type="scientific">Nocardiopsis metallicus</name>
    <dbReference type="NCBI Taxonomy" id="179819"/>
    <lineage>
        <taxon>Bacteria</taxon>
        <taxon>Bacillati</taxon>
        <taxon>Actinomycetota</taxon>
        <taxon>Actinomycetes</taxon>
        <taxon>Streptosporangiales</taxon>
        <taxon>Nocardiopsidaceae</taxon>
        <taxon>Nocardiopsis</taxon>
    </lineage>
</organism>
<dbReference type="AlphaFoldDB" id="A0A840W6Z9"/>
<dbReference type="GO" id="GO:0006355">
    <property type="term" value="P:regulation of DNA-templated transcription"/>
    <property type="evidence" value="ECO:0007669"/>
    <property type="project" value="InterPro"/>
</dbReference>
<comment type="caution">
    <text evidence="4">The sequence shown here is derived from an EMBL/GenBank/DDBJ whole genome shotgun (WGS) entry which is preliminary data.</text>
</comment>
<dbReference type="Proteomes" id="UP000579647">
    <property type="component" value="Unassembled WGS sequence"/>
</dbReference>
<dbReference type="CDD" id="cd06170">
    <property type="entry name" value="LuxR_C_like"/>
    <property type="match status" value="1"/>
</dbReference>
<dbReference type="SMART" id="SM00421">
    <property type="entry name" value="HTH_LUXR"/>
    <property type="match status" value="1"/>
</dbReference>
<name>A0A840W6Z9_9ACTN</name>
<keyword evidence="1" id="KW-0547">Nucleotide-binding</keyword>
<keyword evidence="5" id="KW-1185">Reference proteome</keyword>
<evidence type="ECO:0000313" key="4">
    <source>
        <dbReference type="EMBL" id="MBB5491804.1"/>
    </source>
</evidence>
<dbReference type="EMBL" id="JACHDO010000001">
    <property type="protein sequence ID" value="MBB5491804.1"/>
    <property type="molecule type" value="Genomic_DNA"/>
</dbReference>
<dbReference type="Gene3D" id="1.25.40.10">
    <property type="entry name" value="Tetratricopeptide repeat domain"/>
    <property type="match status" value="1"/>
</dbReference>
<proteinExistence type="predicted"/>
<evidence type="ECO:0000259" key="3">
    <source>
        <dbReference type="PROSITE" id="PS50043"/>
    </source>
</evidence>
<dbReference type="PANTHER" id="PTHR16305">
    <property type="entry name" value="TESTICULAR SOLUBLE ADENYLYL CYCLASE"/>
    <property type="match status" value="1"/>
</dbReference>
<accession>A0A840W6Z9</accession>
<keyword evidence="2" id="KW-0067">ATP-binding</keyword>
<dbReference type="SUPFAM" id="SSF52540">
    <property type="entry name" value="P-loop containing nucleoside triphosphate hydrolases"/>
    <property type="match status" value="1"/>
</dbReference>
<dbReference type="Gene3D" id="1.10.10.10">
    <property type="entry name" value="Winged helix-like DNA-binding domain superfamily/Winged helix DNA-binding domain"/>
    <property type="match status" value="1"/>
</dbReference>
<evidence type="ECO:0000256" key="2">
    <source>
        <dbReference type="ARBA" id="ARBA00022840"/>
    </source>
</evidence>
<dbReference type="PRINTS" id="PR00038">
    <property type="entry name" value="HTHLUXR"/>
</dbReference>
<evidence type="ECO:0000313" key="5">
    <source>
        <dbReference type="Proteomes" id="UP000579647"/>
    </source>
</evidence>
<dbReference type="InterPro" id="IPR041664">
    <property type="entry name" value="AAA_16"/>
</dbReference>